<reference evidence="1" key="1">
    <citation type="journal article" date="2022" name="bioRxiv">
        <title>Sequencing and chromosome-scale assembly of the giantPleurodeles waltlgenome.</title>
        <authorList>
            <person name="Brown T."/>
            <person name="Elewa A."/>
            <person name="Iarovenko S."/>
            <person name="Subramanian E."/>
            <person name="Araus A.J."/>
            <person name="Petzold A."/>
            <person name="Susuki M."/>
            <person name="Suzuki K.-i.T."/>
            <person name="Hayashi T."/>
            <person name="Toyoda A."/>
            <person name="Oliveira C."/>
            <person name="Osipova E."/>
            <person name="Leigh N.D."/>
            <person name="Simon A."/>
            <person name="Yun M.H."/>
        </authorList>
    </citation>
    <scope>NUCLEOTIDE SEQUENCE</scope>
    <source>
        <strain evidence="1">20211129_DDA</strain>
        <tissue evidence="1">Liver</tissue>
    </source>
</reference>
<keyword evidence="2" id="KW-1185">Reference proteome</keyword>
<dbReference type="Proteomes" id="UP001066276">
    <property type="component" value="Chromosome 12"/>
</dbReference>
<accession>A0AAV7KVD8</accession>
<name>A0AAV7KVD8_PLEWA</name>
<evidence type="ECO:0000313" key="2">
    <source>
        <dbReference type="Proteomes" id="UP001066276"/>
    </source>
</evidence>
<proteinExistence type="predicted"/>
<evidence type="ECO:0000313" key="1">
    <source>
        <dbReference type="EMBL" id="KAJ1083466.1"/>
    </source>
</evidence>
<sequence>MYGVGRHQANYYVLDKIEVSLGLPIPRWWKSSVPRTSPLKELRDHDSICVAPLRAARAEHSAWAAARVSLTRRAPSLLRACRGPKLGMGPRSFAVHRVVRVFFPLALLLRGTACSWCTHCLQYRGYQKESPLLGPRPNLQEQDPRHSLCGLQGKAAHKL</sequence>
<organism evidence="1 2">
    <name type="scientific">Pleurodeles waltl</name>
    <name type="common">Iberian ribbed newt</name>
    <dbReference type="NCBI Taxonomy" id="8319"/>
    <lineage>
        <taxon>Eukaryota</taxon>
        <taxon>Metazoa</taxon>
        <taxon>Chordata</taxon>
        <taxon>Craniata</taxon>
        <taxon>Vertebrata</taxon>
        <taxon>Euteleostomi</taxon>
        <taxon>Amphibia</taxon>
        <taxon>Batrachia</taxon>
        <taxon>Caudata</taxon>
        <taxon>Salamandroidea</taxon>
        <taxon>Salamandridae</taxon>
        <taxon>Pleurodelinae</taxon>
        <taxon>Pleurodeles</taxon>
    </lineage>
</organism>
<dbReference type="AlphaFoldDB" id="A0AAV7KVD8"/>
<gene>
    <name evidence="1" type="ORF">NDU88_003625</name>
</gene>
<comment type="caution">
    <text evidence="1">The sequence shown here is derived from an EMBL/GenBank/DDBJ whole genome shotgun (WGS) entry which is preliminary data.</text>
</comment>
<protein>
    <submittedName>
        <fullName evidence="1">Uncharacterized protein</fullName>
    </submittedName>
</protein>
<dbReference type="EMBL" id="JANPWB010000016">
    <property type="protein sequence ID" value="KAJ1083466.1"/>
    <property type="molecule type" value="Genomic_DNA"/>
</dbReference>